<dbReference type="AlphaFoldDB" id="A0A1L6MVK6"/>
<reference evidence="1 2" key="1">
    <citation type="submission" date="2016-08" db="EMBL/GenBank/DDBJ databases">
        <title>Identification and validation of antigenic proteins from Pajaroellobacter abortibovis using de-novo genome sequence assembly and reverse vaccinology.</title>
        <authorList>
            <person name="Welly B.T."/>
            <person name="Miller M.R."/>
            <person name="Stott J.L."/>
            <person name="Blanchard M.T."/>
            <person name="Islas-Trejo A.D."/>
            <person name="O'Rourke S.M."/>
            <person name="Young A.E."/>
            <person name="Medrano J.F."/>
            <person name="Van Eenennaam A.L."/>
        </authorList>
    </citation>
    <scope>NUCLEOTIDE SEQUENCE [LARGE SCALE GENOMIC DNA]</scope>
    <source>
        <strain evidence="1 2">BTF92-0548A/99-0131</strain>
    </source>
</reference>
<protein>
    <submittedName>
        <fullName evidence="1">Uncharacterized protein</fullName>
    </submittedName>
</protein>
<evidence type="ECO:0000313" key="2">
    <source>
        <dbReference type="Proteomes" id="UP000185544"/>
    </source>
</evidence>
<gene>
    <name evidence="1" type="ORF">BCY86_01820</name>
</gene>
<evidence type="ECO:0000313" key="1">
    <source>
        <dbReference type="EMBL" id="APR99556.1"/>
    </source>
</evidence>
<dbReference type="Proteomes" id="UP000185544">
    <property type="component" value="Chromosome"/>
</dbReference>
<keyword evidence="2" id="KW-1185">Reference proteome</keyword>
<name>A0A1L6MVK6_9BACT</name>
<organism evidence="1 2">
    <name type="scientific">Pajaroellobacter abortibovis</name>
    <dbReference type="NCBI Taxonomy" id="1882918"/>
    <lineage>
        <taxon>Bacteria</taxon>
        <taxon>Pseudomonadati</taxon>
        <taxon>Myxococcota</taxon>
        <taxon>Polyangia</taxon>
        <taxon>Polyangiales</taxon>
        <taxon>Polyangiaceae</taxon>
    </lineage>
</organism>
<accession>A0A1L6MVK6</accession>
<dbReference type="STRING" id="1882918.BCY86_01820"/>
<dbReference type="KEGG" id="pabo:BCY86_01820"/>
<dbReference type="EMBL" id="CP016908">
    <property type="protein sequence ID" value="APR99556.1"/>
    <property type="molecule type" value="Genomic_DNA"/>
</dbReference>
<sequence>MLSLAERLQLPLGSRVLVSIFQKRYIYMRRGGMVIRFKLDDQMGCFPNISRRMCGSFPGEGRTYHRSVRYGRTGLKQACSLSPGEARLCSSMG</sequence>
<proteinExistence type="predicted"/>